<dbReference type="InterPro" id="IPR040442">
    <property type="entry name" value="Pyrv_kinase-like_dom_sf"/>
</dbReference>
<accession>A0A0M3TLB2</accession>
<evidence type="ECO:0000313" key="1">
    <source>
        <dbReference type="EMBL" id="ALE38781.1"/>
    </source>
</evidence>
<dbReference type="RefSeq" id="WP_000028195.1">
    <property type="nucleotide sequence ID" value="NZ_CP012603.1"/>
</dbReference>
<dbReference type="PANTHER" id="PTHR42905:SF16">
    <property type="entry name" value="CARBOXYPHOSPHONOENOLPYRUVATE PHOSPHONOMUTASE-LIKE PROTEIN (AFU_ORTHOLOGUE AFUA_5G07230)"/>
    <property type="match status" value="1"/>
</dbReference>
<dbReference type="Pfam" id="PF13714">
    <property type="entry name" value="PEP_mutase"/>
    <property type="match status" value="1"/>
</dbReference>
<dbReference type="InterPro" id="IPR039556">
    <property type="entry name" value="ICL/PEPM"/>
</dbReference>
<organism evidence="1">
    <name type="scientific">Leptospira interrogans serovar Hardjo str. Norma</name>
    <dbReference type="NCBI Taxonomy" id="1279460"/>
    <lineage>
        <taxon>Bacteria</taxon>
        <taxon>Pseudomonadati</taxon>
        <taxon>Spirochaetota</taxon>
        <taxon>Spirochaetia</taxon>
        <taxon>Leptospirales</taxon>
        <taxon>Leptospiraceae</taxon>
        <taxon>Leptospira</taxon>
    </lineage>
</organism>
<dbReference type="CDD" id="cd00377">
    <property type="entry name" value="ICL_PEPM"/>
    <property type="match status" value="1"/>
</dbReference>
<name>A0A0M3TLB2_LEPIR</name>
<dbReference type="Proteomes" id="UP000056502">
    <property type="component" value="Chromosome I"/>
</dbReference>
<sequence length="281" mass="30457">MSISQSKKAEMFRSLHERGTFIMPNAWDAGSARMLVGSGFSAIGTTSAGIAFAAGLPDHQILDRDVMLEYVRNIVASVDIPVSADLESGYGIEPDKVAETVRRAISIGVVGCNIEDLSGDNSSPLLNAELAAERIHFARQEANAAGFAFTLTARTDTFLTNHPNALDETIRRADMYRKAGADCLFIPGVNDIETIGNLVRSIDCPLNVVVGLGKNNFTAADLLSLGVRRISIGGSLARACFYLIHQAALEMFNRGTFNFTETQLTHKELCDFFAAFETKEK</sequence>
<dbReference type="PATRIC" id="fig|1279460.3.peg.1601"/>
<gene>
    <name evidence="1" type="primary">prpB</name>
    <name evidence="1" type="ORF">G436_1587</name>
</gene>
<keyword evidence="1" id="KW-0456">Lyase</keyword>
<reference evidence="1 2" key="1">
    <citation type="journal article" date="2015" name="Genome Announc.">
        <title>Whole-Genome Sequence of Leptospira interrogans Serovar Hardjo Subtype Hardjoprajitno Strain Norma, Isolated from Cattle in a Leptospirosis Outbreak in Brazil.</title>
        <authorList>
            <person name="Cosate M.R."/>
            <person name="Soares S.C."/>
            <person name="Mendes T.A."/>
            <person name="Raittz R.T."/>
            <person name="Moreira E.C."/>
            <person name="Leite R."/>
            <person name="Fernandes G.R."/>
            <person name="Haddad J.P."/>
            <person name="Ortega J.M."/>
        </authorList>
    </citation>
    <scope>NUCLEOTIDE SEQUENCE [LARGE SCALE GENOMIC DNA]</scope>
    <source>
        <strain evidence="1 2">Norma</strain>
    </source>
</reference>
<dbReference type="AlphaFoldDB" id="A0A0M3TLB2"/>
<dbReference type="EMBL" id="CP012603">
    <property type="protein sequence ID" value="ALE38781.1"/>
    <property type="molecule type" value="Genomic_DNA"/>
</dbReference>
<dbReference type="GO" id="GO:0016829">
    <property type="term" value="F:lyase activity"/>
    <property type="evidence" value="ECO:0007669"/>
    <property type="project" value="UniProtKB-KW"/>
</dbReference>
<proteinExistence type="predicted"/>
<dbReference type="GeneID" id="61142214"/>
<dbReference type="InterPro" id="IPR015813">
    <property type="entry name" value="Pyrv/PenolPyrv_kinase-like_dom"/>
</dbReference>
<protein>
    <submittedName>
        <fullName evidence="1">2-methylisocitrate lyase</fullName>
    </submittedName>
</protein>
<dbReference type="PANTHER" id="PTHR42905">
    <property type="entry name" value="PHOSPHOENOLPYRUVATE CARBOXYLASE"/>
    <property type="match status" value="1"/>
</dbReference>
<dbReference type="SUPFAM" id="SSF51621">
    <property type="entry name" value="Phosphoenolpyruvate/pyruvate domain"/>
    <property type="match status" value="1"/>
</dbReference>
<evidence type="ECO:0000313" key="2">
    <source>
        <dbReference type="Proteomes" id="UP000056502"/>
    </source>
</evidence>
<dbReference type="Gene3D" id="6.10.250.2750">
    <property type="match status" value="1"/>
</dbReference>
<dbReference type="Gene3D" id="3.20.20.60">
    <property type="entry name" value="Phosphoenolpyruvate-binding domains"/>
    <property type="match status" value="1"/>
</dbReference>